<evidence type="ECO:0000313" key="2">
    <source>
        <dbReference type="EMBL" id="KAK7809082.1"/>
    </source>
</evidence>
<dbReference type="Proteomes" id="UP001488838">
    <property type="component" value="Unassembled WGS sequence"/>
</dbReference>
<feature type="region of interest" description="Disordered" evidence="1">
    <location>
        <begin position="1"/>
        <end position="57"/>
    </location>
</feature>
<accession>A0AAW0I3U6</accession>
<keyword evidence="3" id="KW-1185">Reference proteome</keyword>
<reference evidence="2 3" key="1">
    <citation type="journal article" date="2023" name="bioRxiv">
        <title>Conserved and derived expression patterns and positive selection on dental genes reveal complex evolutionary context of ever-growing rodent molars.</title>
        <authorList>
            <person name="Calamari Z.T."/>
            <person name="Song A."/>
            <person name="Cohen E."/>
            <person name="Akter M."/>
            <person name="Roy R.D."/>
            <person name="Hallikas O."/>
            <person name="Christensen M.M."/>
            <person name="Li P."/>
            <person name="Marangoni P."/>
            <person name="Jernvall J."/>
            <person name="Klein O.D."/>
        </authorList>
    </citation>
    <scope>NUCLEOTIDE SEQUENCE [LARGE SCALE GENOMIC DNA]</scope>
    <source>
        <strain evidence="2">V071</strain>
    </source>
</reference>
<sequence length="199" mass="21505">MLSVRMEGTKSQRTPSTVPGIGFQYRSMPWLLQPEQSGESRPAGEPEPRDQGAKRPRQALRMRLLGLADGYSSPSREQSPGEGANHWTVGHFVPSHGNGNITPWTLPSSGGQGVKEKKTATITACADTMHAPHTRKTEAKAKLRGYNSTKHNQMLSVAGYVNFCIRVAANLRGNGQGVHGMSALGTQSCGQMPHDCSRQ</sequence>
<name>A0AAW0I3U6_MYOGA</name>
<feature type="compositionally biased region" description="Basic and acidic residues" evidence="1">
    <location>
        <begin position="42"/>
        <end position="53"/>
    </location>
</feature>
<gene>
    <name evidence="2" type="ORF">U0070_008791</name>
</gene>
<evidence type="ECO:0000313" key="3">
    <source>
        <dbReference type="Proteomes" id="UP001488838"/>
    </source>
</evidence>
<comment type="caution">
    <text evidence="2">The sequence shown here is derived from an EMBL/GenBank/DDBJ whole genome shotgun (WGS) entry which is preliminary data.</text>
</comment>
<dbReference type="AlphaFoldDB" id="A0AAW0I3U6"/>
<dbReference type="EMBL" id="JBBHLL010000222">
    <property type="protein sequence ID" value="KAK7809082.1"/>
    <property type="molecule type" value="Genomic_DNA"/>
</dbReference>
<organism evidence="2 3">
    <name type="scientific">Myodes glareolus</name>
    <name type="common">Bank vole</name>
    <name type="synonym">Clethrionomys glareolus</name>
    <dbReference type="NCBI Taxonomy" id="447135"/>
    <lineage>
        <taxon>Eukaryota</taxon>
        <taxon>Metazoa</taxon>
        <taxon>Chordata</taxon>
        <taxon>Craniata</taxon>
        <taxon>Vertebrata</taxon>
        <taxon>Euteleostomi</taxon>
        <taxon>Mammalia</taxon>
        <taxon>Eutheria</taxon>
        <taxon>Euarchontoglires</taxon>
        <taxon>Glires</taxon>
        <taxon>Rodentia</taxon>
        <taxon>Myomorpha</taxon>
        <taxon>Muroidea</taxon>
        <taxon>Cricetidae</taxon>
        <taxon>Arvicolinae</taxon>
        <taxon>Myodes</taxon>
    </lineage>
</organism>
<proteinExistence type="predicted"/>
<protein>
    <submittedName>
        <fullName evidence="2">Uncharacterized protein</fullName>
    </submittedName>
</protein>
<evidence type="ECO:0000256" key="1">
    <source>
        <dbReference type="SAM" id="MobiDB-lite"/>
    </source>
</evidence>